<dbReference type="SUPFAM" id="SSF46689">
    <property type="entry name" value="Homeodomain-like"/>
    <property type="match status" value="1"/>
</dbReference>
<dbReference type="PROSITE" id="PS50977">
    <property type="entry name" value="HTH_TETR_2"/>
    <property type="match status" value="1"/>
</dbReference>
<dbReference type="InterPro" id="IPR023772">
    <property type="entry name" value="DNA-bd_HTH_TetR-type_CS"/>
</dbReference>
<keyword evidence="2 4" id="KW-0238">DNA-binding</keyword>
<evidence type="ECO:0000259" key="5">
    <source>
        <dbReference type="PROSITE" id="PS50977"/>
    </source>
</evidence>
<comment type="caution">
    <text evidence="6">The sequence shown here is derived from an EMBL/GenBank/DDBJ whole genome shotgun (WGS) entry which is preliminary data.</text>
</comment>
<evidence type="ECO:0000256" key="2">
    <source>
        <dbReference type="ARBA" id="ARBA00023125"/>
    </source>
</evidence>
<protein>
    <submittedName>
        <fullName evidence="6">AcrR family transcriptional regulator</fullName>
    </submittedName>
</protein>
<gene>
    <name evidence="6" type="ORF">GGQ61_003201</name>
</gene>
<organism evidence="6 7">
    <name type="scientific">Phenylobacterium haematophilum</name>
    <dbReference type="NCBI Taxonomy" id="98513"/>
    <lineage>
        <taxon>Bacteria</taxon>
        <taxon>Pseudomonadati</taxon>
        <taxon>Pseudomonadota</taxon>
        <taxon>Alphaproteobacteria</taxon>
        <taxon>Caulobacterales</taxon>
        <taxon>Caulobacteraceae</taxon>
        <taxon>Phenylobacterium</taxon>
    </lineage>
</organism>
<name>A0A840A257_9CAUL</name>
<keyword evidence="3" id="KW-0804">Transcription</keyword>
<dbReference type="AlphaFoldDB" id="A0A840A257"/>
<keyword evidence="1" id="KW-0805">Transcription regulation</keyword>
<dbReference type="GO" id="GO:0000976">
    <property type="term" value="F:transcription cis-regulatory region binding"/>
    <property type="evidence" value="ECO:0007669"/>
    <property type="project" value="TreeGrafter"/>
</dbReference>
<dbReference type="Pfam" id="PF00440">
    <property type="entry name" value="TetR_N"/>
    <property type="match status" value="1"/>
</dbReference>
<evidence type="ECO:0000313" key="6">
    <source>
        <dbReference type="EMBL" id="MBB3892468.1"/>
    </source>
</evidence>
<dbReference type="InterPro" id="IPR001647">
    <property type="entry name" value="HTH_TetR"/>
</dbReference>
<dbReference type="GO" id="GO:0003700">
    <property type="term" value="F:DNA-binding transcription factor activity"/>
    <property type="evidence" value="ECO:0007669"/>
    <property type="project" value="TreeGrafter"/>
</dbReference>
<dbReference type="Gene3D" id="1.10.10.60">
    <property type="entry name" value="Homeodomain-like"/>
    <property type="match status" value="1"/>
</dbReference>
<feature type="DNA-binding region" description="H-T-H motif" evidence="4">
    <location>
        <begin position="39"/>
        <end position="58"/>
    </location>
</feature>
<dbReference type="InterPro" id="IPR009057">
    <property type="entry name" value="Homeodomain-like_sf"/>
</dbReference>
<dbReference type="SUPFAM" id="SSF48498">
    <property type="entry name" value="Tetracyclin repressor-like, C-terminal domain"/>
    <property type="match status" value="1"/>
</dbReference>
<dbReference type="InterPro" id="IPR050109">
    <property type="entry name" value="HTH-type_TetR-like_transc_reg"/>
</dbReference>
<dbReference type="InterPro" id="IPR036271">
    <property type="entry name" value="Tet_transcr_reg_TetR-rel_C_sf"/>
</dbReference>
<keyword evidence="7" id="KW-1185">Reference proteome</keyword>
<reference evidence="6 7" key="1">
    <citation type="submission" date="2020-08" db="EMBL/GenBank/DDBJ databases">
        <title>Genomic Encyclopedia of Type Strains, Phase IV (KMG-IV): sequencing the most valuable type-strain genomes for metagenomic binning, comparative biology and taxonomic classification.</title>
        <authorList>
            <person name="Goeker M."/>
        </authorList>
    </citation>
    <scope>NUCLEOTIDE SEQUENCE [LARGE SCALE GENOMIC DNA]</scope>
    <source>
        <strain evidence="6 7">DSM 21793</strain>
    </source>
</reference>
<dbReference type="EMBL" id="JACIDK010000004">
    <property type="protein sequence ID" value="MBB3892468.1"/>
    <property type="molecule type" value="Genomic_DNA"/>
</dbReference>
<evidence type="ECO:0000256" key="4">
    <source>
        <dbReference type="PROSITE-ProRule" id="PRU00335"/>
    </source>
</evidence>
<dbReference type="Gene3D" id="1.10.357.10">
    <property type="entry name" value="Tetracycline Repressor, domain 2"/>
    <property type="match status" value="1"/>
</dbReference>
<dbReference type="Proteomes" id="UP000530564">
    <property type="component" value="Unassembled WGS sequence"/>
</dbReference>
<evidence type="ECO:0000256" key="1">
    <source>
        <dbReference type="ARBA" id="ARBA00023015"/>
    </source>
</evidence>
<dbReference type="RefSeq" id="WP_183774742.1">
    <property type="nucleotide sequence ID" value="NZ_JACIDK010000004.1"/>
</dbReference>
<evidence type="ECO:0000313" key="7">
    <source>
        <dbReference type="Proteomes" id="UP000530564"/>
    </source>
</evidence>
<evidence type="ECO:0000256" key="3">
    <source>
        <dbReference type="ARBA" id="ARBA00023163"/>
    </source>
</evidence>
<proteinExistence type="predicted"/>
<accession>A0A840A257</accession>
<dbReference type="PANTHER" id="PTHR30055:SF148">
    <property type="entry name" value="TETR-FAMILY TRANSCRIPTIONAL REGULATOR"/>
    <property type="match status" value="1"/>
</dbReference>
<dbReference type="PANTHER" id="PTHR30055">
    <property type="entry name" value="HTH-TYPE TRANSCRIPTIONAL REGULATOR RUTR"/>
    <property type="match status" value="1"/>
</dbReference>
<dbReference type="PROSITE" id="PS01081">
    <property type="entry name" value="HTH_TETR_1"/>
    <property type="match status" value="1"/>
</dbReference>
<dbReference type="Pfam" id="PF16859">
    <property type="entry name" value="TetR_C_11"/>
    <property type="match status" value="1"/>
</dbReference>
<dbReference type="InterPro" id="IPR011075">
    <property type="entry name" value="TetR_C"/>
</dbReference>
<dbReference type="PRINTS" id="PR00455">
    <property type="entry name" value="HTHTETR"/>
</dbReference>
<sequence length="207" mass="21604">MSTDTISTGPGRPRDEEATAAILAATLRLLAARGYAGTSTADIATAARASKATVYRRWPSKPALFAQAIQHGLRQAHEAPARTGDVREDIAGVLAAKMAAFADGPLGGAIRAVVSHAAHEPELSRAMTMVTQGAREHGPLRGLVEEAKRQGLAPAHADTGLLLDLLLGAPFFQLLVLQVPPDPATARALVDQVFGLAEKDAPRATAR</sequence>
<feature type="domain" description="HTH tetR-type" evidence="5">
    <location>
        <begin position="16"/>
        <end position="76"/>
    </location>
</feature>